<proteinExistence type="predicted"/>
<dbReference type="AlphaFoldDB" id="A0A840N1D1"/>
<gene>
    <name evidence="1" type="ORF">HNQ36_004301</name>
</gene>
<reference evidence="1 2" key="1">
    <citation type="submission" date="2020-08" db="EMBL/GenBank/DDBJ databases">
        <title>Genomic Encyclopedia of Type Strains, Phase IV (KMG-IV): sequencing the most valuable type-strain genomes for metagenomic binning, comparative biology and taxonomic classification.</title>
        <authorList>
            <person name="Goeker M."/>
        </authorList>
    </citation>
    <scope>NUCLEOTIDE SEQUENCE [LARGE SCALE GENOMIC DNA]</scope>
    <source>
        <strain evidence="1 2">DSM 17498</strain>
    </source>
</reference>
<accession>A0A840N1D1</accession>
<evidence type="ECO:0000313" key="2">
    <source>
        <dbReference type="Proteomes" id="UP000521227"/>
    </source>
</evidence>
<dbReference type="RefSeq" id="WP_184088423.1">
    <property type="nucleotide sequence ID" value="NZ_JACHIJ010000006.1"/>
</dbReference>
<evidence type="ECO:0000313" key="1">
    <source>
        <dbReference type="EMBL" id="MBB5054299.1"/>
    </source>
</evidence>
<comment type="caution">
    <text evidence="1">The sequence shown here is derived from an EMBL/GenBank/DDBJ whole genome shotgun (WGS) entry which is preliminary data.</text>
</comment>
<name>A0A840N1D1_9BRAD</name>
<sequence length="49" mass="5298">MSEVMASDTAAIKNILTISSVCFVVANSRPARMFRSGMKKPDGLSDHRA</sequence>
<organism evidence="1 2">
    <name type="scientific">Afipia massiliensis</name>
    <dbReference type="NCBI Taxonomy" id="211460"/>
    <lineage>
        <taxon>Bacteria</taxon>
        <taxon>Pseudomonadati</taxon>
        <taxon>Pseudomonadota</taxon>
        <taxon>Alphaproteobacteria</taxon>
        <taxon>Hyphomicrobiales</taxon>
        <taxon>Nitrobacteraceae</taxon>
        <taxon>Afipia</taxon>
    </lineage>
</organism>
<protein>
    <submittedName>
        <fullName evidence="1">Uncharacterized protein</fullName>
    </submittedName>
</protein>
<dbReference type="EMBL" id="JACHIJ010000006">
    <property type="protein sequence ID" value="MBB5054299.1"/>
    <property type="molecule type" value="Genomic_DNA"/>
</dbReference>
<dbReference type="Proteomes" id="UP000521227">
    <property type="component" value="Unassembled WGS sequence"/>
</dbReference>